<feature type="region of interest" description="Disordered" evidence="1">
    <location>
        <begin position="73"/>
        <end position="118"/>
    </location>
</feature>
<dbReference type="Gene3D" id="3.40.50.1820">
    <property type="entry name" value="alpha/beta hydrolase"/>
    <property type="match status" value="1"/>
</dbReference>
<dbReference type="KEGG" id="cceu:CBR64_00225"/>
<sequence length="453" mass="46353">MSTTWGMDVTAVRRLAAALDDGARLLEDTRTQLDARLAGLFGLGPDMDAFRSRWSGELAPLIGRAAATLRDASRGVRGDADAQEAASAPGGPPDDVPRAEGPAVPTEDRAPRAAPPGAAGWWDAAVDDWLNVGESVDQLWDATGGSVLEGSWPRTSAVVASQLRLWGALGGALATTLTGHATNLFDDGDPSVGDPAVVPRGEVRVPTAVEDLIGGVTDAYGAGDGVVRLTTLDTPSGPRVIVSVPGTQPWDPRAGANPVDLTGNLVSAGGGTSTMTAAVELAMRVAGVPPGAEVLLVGHSQGGLTVAELASDPAIVSRFSVTDVVTFGAPVDGVVVDPRVSVLALQHANDLVPRLDLEGALYVPSPGRPDVPVLPGLPGVVDRSPQHVTVTLPSPGDWWDVAANHAHQGYGASVAASQDLALLAAEERLRERGFLGGSVAGARAVDVVVRRTD</sequence>
<dbReference type="EMBL" id="CP021383">
    <property type="protein sequence ID" value="ARU50177.1"/>
    <property type="molecule type" value="Genomic_DNA"/>
</dbReference>
<evidence type="ECO:0000313" key="2">
    <source>
        <dbReference type="EMBL" id="ARU50177.1"/>
    </source>
</evidence>
<dbReference type="Proteomes" id="UP000196228">
    <property type="component" value="Chromosome"/>
</dbReference>
<dbReference type="RefSeq" id="WP_087469263.1">
    <property type="nucleotide sequence ID" value="NZ_CP021383.1"/>
</dbReference>
<dbReference type="SUPFAM" id="SSF53474">
    <property type="entry name" value="alpha/beta-Hydrolases"/>
    <property type="match status" value="1"/>
</dbReference>
<evidence type="ECO:0000256" key="1">
    <source>
        <dbReference type="SAM" id="MobiDB-lite"/>
    </source>
</evidence>
<name>A0A1Y0HPW9_CELCE</name>
<organism evidence="2 3">
    <name type="scientific">Cellulosimicrobium cellulans</name>
    <name type="common">Arthrobacter luteus</name>
    <dbReference type="NCBI Taxonomy" id="1710"/>
    <lineage>
        <taxon>Bacteria</taxon>
        <taxon>Bacillati</taxon>
        <taxon>Actinomycetota</taxon>
        <taxon>Actinomycetes</taxon>
        <taxon>Micrococcales</taxon>
        <taxon>Promicromonosporaceae</taxon>
        <taxon>Cellulosimicrobium</taxon>
    </lineage>
</organism>
<accession>A0A1Y0HPW9</accession>
<evidence type="ECO:0008006" key="4">
    <source>
        <dbReference type="Google" id="ProtNLM"/>
    </source>
</evidence>
<dbReference type="InterPro" id="IPR029058">
    <property type="entry name" value="AB_hydrolase_fold"/>
</dbReference>
<dbReference type="OrthoDB" id="5095936at2"/>
<dbReference type="AlphaFoldDB" id="A0A1Y0HPW9"/>
<protein>
    <recommendedName>
        <fullName evidence="4">PGAP1-like protein</fullName>
    </recommendedName>
</protein>
<proteinExistence type="predicted"/>
<reference evidence="2 3" key="1">
    <citation type="submission" date="2017-05" db="EMBL/GenBank/DDBJ databases">
        <authorList>
            <person name="Song R."/>
            <person name="Chenine A.L."/>
            <person name="Ruprecht R.M."/>
        </authorList>
    </citation>
    <scope>NUCLEOTIDE SEQUENCE [LARGE SCALE GENOMIC DNA]</scope>
    <source>
        <strain evidence="2 3">PSBB019</strain>
    </source>
</reference>
<evidence type="ECO:0000313" key="3">
    <source>
        <dbReference type="Proteomes" id="UP000196228"/>
    </source>
</evidence>
<gene>
    <name evidence="2" type="ORF">CBR64_00225</name>
</gene>